<gene>
    <name evidence="2" type="ORF">TA5114_03061</name>
</gene>
<proteinExistence type="predicted"/>
<dbReference type="RefSeq" id="WP_058316124.1">
    <property type="nucleotide sequence ID" value="NZ_CYTO01000024.1"/>
</dbReference>
<organism evidence="2 3">
    <name type="scientific">Cognatishimia activa</name>
    <dbReference type="NCBI Taxonomy" id="1715691"/>
    <lineage>
        <taxon>Bacteria</taxon>
        <taxon>Pseudomonadati</taxon>
        <taxon>Pseudomonadota</taxon>
        <taxon>Alphaproteobacteria</taxon>
        <taxon>Rhodobacterales</taxon>
        <taxon>Paracoccaceae</taxon>
        <taxon>Cognatishimia</taxon>
    </lineage>
</organism>
<feature type="domain" description="Metallo-beta-lactamase" evidence="1">
    <location>
        <begin position="37"/>
        <end position="217"/>
    </location>
</feature>
<dbReference type="Proteomes" id="UP000051184">
    <property type="component" value="Unassembled WGS sequence"/>
</dbReference>
<dbReference type="CDD" id="cd16278">
    <property type="entry name" value="metallo-hydrolase-like_MBL-fold"/>
    <property type="match status" value="1"/>
</dbReference>
<dbReference type="PANTHER" id="PTHR23131:SF0">
    <property type="entry name" value="ENDORIBONUCLEASE LACTB2"/>
    <property type="match status" value="1"/>
</dbReference>
<keyword evidence="2" id="KW-0378">Hydrolase</keyword>
<evidence type="ECO:0000313" key="3">
    <source>
        <dbReference type="Proteomes" id="UP000051184"/>
    </source>
</evidence>
<reference evidence="3" key="1">
    <citation type="submission" date="2015-09" db="EMBL/GenBank/DDBJ databases">
        <authorList>
            <person name="Rodrigo-Torres Lidia"/>
            <person name="Arahal R.David."/>
        </authorList>
    </citation>
    <scope>NUCLEOTIDE SEQUENCE [LARGE SCALE GENOMIC DNA]</scope>
    <source>
        <strain evidence="3">CECT 5114</strain>
    </source>
</reference>
<dbReference type="SMART" id="SM00849">
    <property type="entry name" value="Lactamase_B"/>
    <property type="match status" value="1"/>
</dbReference>
<dbReference type="InterPro" id="IPR041516">
    <property type="entry name" value="LACTB2_WH"/>
</dbReference>
<dbReference type="InterPro" id="IPR036388">
    <property type="entry name" value="WH-like_DNA-bd_sf"/>
</dbReference>
<dbReference type="InterPro" id="IPR050662">
    <property type="entry name" value="Sec-metab_biosynth-thioest"/>
</dbReference>
<dbReference type="Pfam" id="PF00753">
    <property type="entry name" value="Lactamase_B"/>
    <property type="match status" value="1"/>
</dbReference>
<name>A0A0P1IUK6_9RHOB</name>
<dbReference type="SUPFAM" id="SSF56281">
    <property type="entry name" value="Metallo-hydrolase/oxidoreductase"/>
    <property type="match status" value="1"/>
</dbReference>
<evidence type="ECO:0000313" key="2">
    <source>
        <dbReference type="EMBL" id="CUK27235.1"/>
    </source>
</evidence>
<dbReference type="EMBL" id="CYUE01000021">
    <property type="protein sequence ID" value="CUK27235.1"/>
    <property type="molecule type" value="Genomic_DNA"/>
</dbReference>
<dbReference type="AlphaFoldDB" id="A0A0P1IUK6"/>
<dbReference type="Gene3D" id="1.10.10.10">
    <property type="entry name" value="Winged helix-like DNA-binding domain superfamily/Winged helix DNA-binding domain"/>
    <property type="match status" value="1"/>
</dbReference>
<protein>
    <submittedName>
        <fullName evidence="2">Hydroxyacylglutathione hydrolase</fullName>
    </submittedName>
</protein>
<dbReference type="InterPro" id="IPR036866">
    <property type="entry name" value="RibonucZ/Hydroxyglut_hydro"/>
</dbReference>
<keyword evidence="3" id="KW-1185">Reference proteome</keyword>
<dbReference type="Pfam" id="PF17778">
    <property type="entry name" value="WHD_BLACT"/>
    <property type="match status" value="1"/>
</dbReference>
<dbReference type="STRING" id="1715691.TA5113_02923"/>
<evidence type="ECO:0000259" key="1">
    <source>
        <dbReference type="SMART" id="SM00849"/>
    </source>
</evidence>
<dbReference type="GO" id="GO:0016787">
    <property type="term" value="F:hydrolase activity"/>
    <property type="evidence" value="ECO:0007669"/>
    <property type="project" value="UniProtKB-KW"/>
</dbReference>
<accession>A0A0P1IUK6</accession>
<dbReference type="OrthoDB" id="9788263at2"/>
<dbReference type="PANTHER" id="PTHR23131">
    <property type="entry name" value="ENDORIBONUCLEASE LACTB2"/>
    <property type="match status" value="1"/>
</dbReference>
<sequence length="304" mass="32517">MSAAELENAPKVGVPVELEPGVRMILAPNPSPMTYWGTNTFLLGQREITVIDPGPSSEPHLEAILKSLAPDQILKQIVVTHSHLDHSPLAADLSAKTGAKVIAFGDSSSGRSAAMRVLAQSGVIGGGEGVDEAFAPDEIVKDGDIIDIDGKNLRVIHTPGHMGNHISLAMDDICFTGDHIMGWASSLVSPPDGDLTDFMASCERLNQTKWRAFYPAHGAPITAPHDRLNWLISHRKSREVDILAELKKASADIPALTRAIYQDVNPKLIPAAERNVLAHLVDLHGRGLVVAQQGLEISATFALA</sequence>
<dbReference type="Gene3D" id="3.60.15.10">
    <property type="entry name" value="Ribonuclease Z/Hydroxyacylglutathione hydrolase-like"/>
    <property type="match status" value="1"/>
</dbReference>
<dbReference type="InterPro" id="IPR001279">
    <property type="entry name" value="Metallo-B-lactamas"/>
</dbReference>